<accession>A0AAV6M211</accession>
<dbReference type="PANTHER" id="PTHR34418">
    <property type="entry name" value="NUCLEAR PORE COMPLEX PROTEIN NUP214 ISOFORM X1"/>
    <property type="match status" value="1"/>
</dbReference>
<feature type="region of interest" description="Disordered" evidence="2">
    <location>
        <begin position="1419"/>
        <end position="1445"/>
    </location>
</feature>
<dbReference type="EMBL" id="JAGKQH010000018">
    <property type="protein sequence ID" value="KAG6573777.1"/>
    <property type="molecule type" value="Genomic_DNA"/>
</dbReference>
<name>A0AAV6M211_9ROSI</name>
<protein>
    <submittedName>
        <fullName evidence="3">Nuclear pore complex protein 214</fullName>
    </submittedName>
</protein>
<evidence type="ECO:0000256" key="1">
    <source>
        <dbReference type="SAM" id="Coils"/>
    </source>
</evidence>
<dbReference type="Proteomes" id="UP000685013">
    <property type="component" value="Chromosome 18"/>
</dbReference>
<dbReference type="GO" id="GO:0006405">
    <property type="term" value="P:RNA export from nucleus"/>
    <property type="evidence" value="ECO:0007669"/>
    <property type="project" value="InterPro"/>
</dbReference>
<feature type="region of interest" description="Disordered" evidence="2">
    <location>
        <begin position="1377"/>
        <end position="1397"/>
    </location>
</feature>
<evidence type="ECO:0000313" key="4">
    <source>
        <dbReference type="Proteomes" id="UP000685013"/>
    </source>
</evidence>
<feature type="compositionally biased region" description="Gly residues" evidence="2">
    <location>
        <begin position="1658"/>
        <end position="1670"/>
    </location>
</feature>
<proteinExistence type="predicted"/>
<feature type="region of interest" description="Disordered" evidence="2">
    <location>
        <begin position="436"/>
        <end position="463"/>
    </location>
</feature>
<feature type="region of interest" description="Disordered" evidence="2">
    <location>
        <begin position="1178"/>
        <end position="1197"/>
    </location>
</feature>
<feature type="compositionally biased region" description="Basic and acidic residues" evidence="2">
    <location>
        <begin position="975"/>
        <end position="988"/>
    </location>
</feature>
<gene>
    <name evidence="3" type="primary">NUP214</name>
    <name evidence="3" type="ORF">SDJN03_27664</name>
</gene>
<organism evidence="3 4">
    <name type="scientific">Cucurbita argyrosperma subsp. sororia</name>
    <dbReference type="NCBI Taxonomy" id="37648"/>
    <lineage>
        <taxon>Eukaryota</taxon>
        <taxon>Viridiplantae</taxon>
        <taxon>Streptophyta</taxon>
        <taxon>Embryophyta</taxon>
        <taxon>Tracheophyta</taxon>
        <taxon>Spermatophyta</taxon>
        <taxon>Magnoliopsida</taxon>
        <taxon>eudicotyledons</taxon>
        <taxon>Gunneridae</taxon>
        <taxon>Pentapetalae</taxon>
        <taxon>rosids</taxon>
        <taxon>fabids</taxon>
        <taxon>Cucurbitales</taxon>
        <taxon>Cucurbitaceae</taxon>
        <taxon>Cucurbiteae</taxon>
        <taxon>Cucurbita</taxon>
    </lineage>
</organism>
<dbReference type="PANTHER" id="PTHR34418:SF3">
    <property type="entry name" value="NUCLEAR PORE COMPLEX PROTEIN NUP214"/>
    <property type="match status" value="1"/>
</dbReference>
<feature type="compositionally biased region" description="Low complexity" evidence="2">
    <location>
        <begin position="1419"/>
        <end position="1432"/>
    </location>
</feature>
<keyword evidence="1" id="KW-0175">Coiled coil</keyword>
<sequence>MASVDSRHSISLTPIILEDSYEGEHVETNDYYFEKIGEPVPVKLNDSIFDPGSPPSQPLAVSESFGLIFVAHSSGFFVVRTKDVVASAKEMKNGGTGSSIQDLSIVDVSVGKVHVLALSNDNSFLAAVVAGDVRLFSVDSLLDKAEKPYFSCSTTDSSCIKDFKWTRKPENSYLVLSKHGKLYQGSASGPFKHIMHDIDAVECSVKGKFIAVAKKDTLSIFSYKFKERLSMSLLPSSGNGDTDTDFAVKVDSIKWVRADCIIIGCFQVAATGDEEDYFVQVIRSKDGKITDVSSNKVLLSFHDIYSGFTPDILPVETGPCLLLSYLDKCKLAIVANRNNTDQHIVLLGWLQEVENEVAVIDIERDKSLPRIELQDNGDDNLVMGLCIDRVSLPGKVEVQVGNEEIREVSPYCTLLCLTLEGKLILFHFSSANESEASDETVSACDEEEEDDTVVPTDDQPQLFSNIDQRPVSKVDESPVITRESNAKSQQMDSFAFSQPLKPSTLERPNNEIGNFAKPVKSFTGLGSVAFSGKSVDVPSQSLKSSILERPNNEIGNFDMPFDKFTGLGSVAFSGQSVDMPSQSLKPSFLERPNNQIGNFDKPVQKFTGLGSVAFSEQSANVPSHPFLNVKESTIKQSSGAANAFTGFAGKPFQPKDVPSTLTQSGRQVSAGAGKIESLPVIQSSQVSLQDNFSLGKISNKKQDGSERNYGNVPLAKPMTEMCEGLDMLLESIEEPGGFLDACTTFQKSSVEALELGLATLSDQCQIWRRTMTERAQEVQNLFDRTVEVLSKKTYIEGIVTQASDSNYWEHWDRQKLSSELELKRQRILQMNQNMTNQLIELERHFNGLELNKFGGNDEIQVNERALQRKFGSSRQSHSLHSLNNIMGSQLAAAQLLSDNLSKQIATLNIESPSSKRQSITKELFETIGITYDASFSSPNVNKIPETSSKKLLLSADSFSSKDTSRRKQRSGAKISETETGRRRRDSLDRNLASVQPPKTTVKRMILQGTPLSNEKQFCSPTLEGPATVARPASRIPSSMLSSSSKNAEQGSENPATPFSWASSPRQKFQPLQKTNGTAPSPLPVFQSSHEMVKKSNSEAYSAASENKFAEVTYPEKSKASDFFSLARSDSVQKSNMNFEQKSSIFVTSSKPMSTPKDSIETLNPNSQKTANVKERLTTPSPLFGSANKPEPVSVGTTSSLVPTVDVLRKTEEKKPPTVFSPSVPAPAPVNTPPSASTFLGSPLSKSFPSPAAVVDLNKPLSTSTQSSFASPVVSVSDSLFQAPKMVSPPSNLSSLNPTLVSSSKEQPMPKSDADTEKQAPASKPESRELKLQPSVTLAVGNHVEPTSVTQTVSKDVGGHVPFVVADAQPQQSSAAFVPLPTPNSTSKAAANGKSETSDALITQDDDMDEEAPETNNVEFSLSSLGGFGTTSTPMSNAPKPNPFGGSFGNVNATSMNSSFTMASPPSGELFRPASFSFQSPLASQAASQPTNSVAFSGSFGSGMATQASAQGGFGQPAQIGVGQQALGTVLGSFGQSRQLGPSLPGTASGSPGGFNGGGFTSVKPVGGGFAGVGSGGGGGFGGGGFAGAASTGGGFAGASPPTGGFAGATGGGFAGAAGGGFAGAAGGGFAGAAGGGFAGAAGGFGAFGNQQGSGGFSAFGAAPGGSGGTGKPPELFTQIRK</sequence>
<feature type="compositionally biased region" description="Polar residues" evidence="2">
    <location>
        <begin position="1009"/>
        <end position="1019"/>
    </location>
</feature>
<feature type="non-terminal residue" evidence="3">
    <location>
        <position position="1"/>
    </location>
</feature>
<feature type="compositionally biased region" description="Low complexity" evidence="2">
    <location>
        <begin position="1287"/>
        <end position="1303"/>
    </location>
</feature>
<dbReference type="GO" id="GO:0017056">
    <property type="term" value="F:structural constituent of nuclear pore"/>
    <property type="evidence" value="ECO:0007669"/>
    <property type="project" value="InterPro"/>
</dbReference>
<evidence type="ECO:0000313" key="3">
    <source>
        <dbReference type="EMBL" id="KAG6573777.1"/>
    </source>
</evidence>
<feature type="compositionally biased region" description="Polar residues" evidence="2">
    <location>
        <begin position="1045"/>
        <end position="1078"/>
    </location>
</feature>
<feature type="region of interest" description="Disordered" evidence="2">
    <location>
        <begin position="1285"/>
        <end position="1334"/>
    </location>
</feature>
<evidence type="ECO:0000256" key="2">
    <source>
        <dbReference type="SAM" id="MobiDB-lite"/>
    </source>
</evidence>
<reference evidence="3 4" key="1">
    <citation type="journal article" date="2021" name="Hortic Res">
        <title>The domestication of Cucurbita argyrosperma as revealed by the genome of its wild relative.</title>
        <authorList>
            <person name="Barrera-Redondo J."/>
            <person name="Sanchez-de la Vega G."/>
            <person name="Aguirre-Liguori J.A."/>
            <person name="Castellanos-Morales G."/>
            <person name="Gutierrez-Guerrero Y.T."/>
            <person name="Aguirre-Dugua X."/>
            <person name="Aguirre-Planter E."/>
            <person name="Tenaillon M.I."/>
            <person name="Lira-Saade R."/>
            <person name="Eguiarte L.E."/>
        </authorList>
    </citation>
    <scope>NUCLEOTIDE SEQUENCE [LARGE SCALE GENOMIC DNA]</scope>
    <source>
        <strain evidence="3">JBR-2021</strain>
    </source>
</reference>
<keyword evidence="4" id="KW-1185">Reference proteome</keyword>
<feature type="region of interest" description="Disordered" evidence="2">
    <location>
        <begin position="1658"/>
        <end position="1681"/>
    </location>
</feature>
<dbReference type="InterPro" id="IPR044694">
    <property type="entry name" value="NUP214"/>
</dbReference>
<feature type="compositionally biased region" description="Low complexity" evidence="2">
    <location>
        <begin position="1033"/>
        <end position="1044"/>
    </location>
</feature>
<feature type="region of interest" description="Disordered" evidence="2">
    <location>
        <begin position="957"/>
        <end position="1084"/>
    </location>
</feature>
<comment type="caution">
    <text evidence="3">The sequence shown here is derived from an EMBL/GenBank/DDBJ whole genome shotgun (WGS) entry which is preliminary data.</text>
</comment>
<feature type="compositionally biased region" description="Polar residues" evidence="2">
    <location>
        <begin position="1382"/>
        <end position="1397"/>
    </location>
</feature>
<feature type="coiled-coil region" evidence="1">
    <location>
        <begin position="813"/>
        <end position="851"/>
    </location>
</feature>